<dbReference type="PANTHER" id="PTHR10277">
    <property type="entry name" value="HOMOCITRATE SYNTHASE-RELATED"/>
    <property type="match status" value="1"/>
</dbReference>
<dbReference type="InterPro" id="IPR050073">
    <property type="entry name" value="2-IPM_HCS-like"/>
</dbReference>
<proteinExistence type="predicted"/>
<evidence type="ECO:0000313" key="3">
    <source>
        <dbReference type="EMBL" id="MBN0990019.1"/>
    </source>
</evidence>
<evidence type="ECO:0000259" key="2">
    <source>
        <dbReference type="PROSITE" id="PS50991"/>
    </source>
</evidence>
<feature type="domain" description="Pyruvate carboxyltransferase" evidence="2">
    <location>
        <begin position="1"/>
        <end position="84"/>
    </location>
</feature>
<feature type="non-terminal residue" evidence="3">
    <location>
        <position position="1"/>
    </location>
</feature>
<dbReference type="InterPro" id="IPR013785">
    <property type="entry name" value="Aldolase_TIM"/>
</dbReference>
<dbReference type="Pfam" id="PF00682">
    <property type="entry name" value="HMGL-like"/>
    <property type="match status" value="1"/>
</dbReference>
<dbReference type="Proteomes" id="UP000760472">
    <property type="component" value="Unassembled WGS sequence"/>
</dbReference>
<evidence type="ECO:0000313" key="4">
    <source>
        <dbReference type="Proteomes" id="UP000760472"/>
    </source>
</evidence>
<sequence length="84" mass="8925">MMAHMASPEKILEQAKLMVAYGANCIYCTDSAGYMLPDEVTEKIGLLRAELDSSIEVGFHGHHNMGMAVANSLAAIDAGAGRID</sequence>
<dbReference type="EMBL" id="JAFFZP010000222">
    <property type="protein sequence ID" value="MBN0990019.1"/>
    <property type="molecule type" value="Genomic_DNA"/>
</dbReference>
<accession>A0ABS2WE65</accession>
<evidence type="ECO:0000256" key="1">
    <source>
        <dbReference type="ARBA" id="ARBA00023211"/>
    </source>
</evidence>
<reference evidence="3 4" key="1">
    <citation type="submission" date="2021-02" db="EMBL/GenBank/DDBJ databases">
        <title>A novel species of genus Amphritea isolated from a fishpond in China.</title>
        <authorList>
            <person name="Lu H."/>
        </authorList>
    </citation>
    <scope>NUCLEOTIDE SEQUENCE [LARGE SCALE GENOMIC DNA]</scope>
    <source>
        <strain evidence="3 4">RP18W</strain>
    </source>
</reference>
<organism evidence="3 4">
    <name type="scientific">Amphritea pacifica</name>
    <dbReference type="NCBI Taxonomy" id="2811233"/>
    <lineage>
        <taxon>Bacteria</taxon>
        <taxon>Pseudomonadati</taxon>
        <taxon>Pseudomonadota</taxon>
        <taxon>Gammaproteobacteria</taxon>
        <taxon>Oceanospirillales</taxon>
        <taxon>Oceanospirillaceae</taxon>
        <taxon>Amphritea</taxon>
    </lineage>
</organism>
<comment type="caution">
    <text evidence="3">The sequence shown here is derived from an EMBL/GenBank/DDBJ whole genome shotgun (WGS) entry which is preliminary data.</text>
</comment>
<feature type="non-terminal residue" evidence="3">
    <location>
        <position position="84"/>
    </location>
</feature>
<protein>
    <submittedName>
        <fullName evidence="3">4-hydroxy-2-oxovalerate aldolase</fullName>
    </submittedName>
</protein>
<dbReference type="SUPFAM" id="SSF51569">
    <property type="entry name" value="Aldolase"/>
    <property type="match status" value="1"/>
</dbReference>
<keyword evidence="1" id="KW-0464">Manganese</keyword>
<dbReference type="Gene3D" id="3.20.20.70">
    <property type="entry name" value="Aldolase class I"/>
    <property type="match status" value="1"/>
</dbReference>
<gene>
    <name evidence="3" type="ORF">JW498_22000</name>
</gene>
<dbReference type="PANTHER" id="PTHR10277:SF9">
    <property type="entry name" value="2-ISOPROPYLMALATE SYNTHASE 1, CHLOROPLASTIC-RELATED"/>
    <property type="match status" value="1"/>
</dbReference>
<keyword evidence="4" id="KW-1185">Reference proteome</keyword>
<name>A0ABS2WE65_9GAMM</name>
<dbReference type="InterPro" id="IPR000891">
    <property type="entry name" value="PYR_CT"/>
</dbReference>
<dbReference type="PROSITE" id="PS50991">
    <property type="entry name" value="PYR_CT"/>
    <property type="match status" value="1"/>
</dbReference>